<gene>
    <name evidence="2" type="ORF">RHSIM_Rhsim10G0127300</name>
</gene>
<name>A0A834GG72_RHOSS</name>
<dbReference type="Proteomes" id="UP000626092">
    <property type="component" value="Unassembled WGS sequence"/>
</dbReference>
<dbReference type="Gene3D" id="3.30.70.270">
    <property type="match status" value="1"/>
</dbReference>
<dbReference type="EMBL" id="WJXA01000010">
    <property type="protein sequence ID" value="KAF7130827.1"/>
    <property type="molecule type" value="Genomic_DNA"/>
</dbReference>
<reference evidence="2" key="1">
    <citation type="submission" date="2019-11" db="EMBL/GenBank/DDBJ databases">
        <authorList>
            <person name="Liu Y."/>
            <person name="Hou J."/>
            <person name="Li T.-Q."/>
            <person name="Guan C.-H."/>
            <person name="Wu X."/>
            <person name="Wu H.-Z."/>
            <person name="Ling F."/>
            <person name="Zhang R."/>
            <person name="Shi X.-G."/>
            <person name="Ren J.-P."/>
            <person name="Chen E.-F."/>
            <person name="Sun J.-M."/>
        </authorList>
    </citation>
    <scope>NUCLEOTIDE SEQUENCE</scope>
    <source>
        <strain evidence="2">Adult_tree_wgs_1</strain>
        <tissue evidence="2">Leaves</tissue>
    </source>
</reference>
<dbReference type="SUPFAM" id="SSF56672">
    <property type="entry name" value="DNA/RNA polymerases"/>
    <property type="match status" value="1"/>
</dbReference>
<comment type="caution">
    <text evidence="2">The sequence shown here is derived from an EMBL/GenBank/DDBJ whole genome shotgun (WGS) entry which is preliminary data.</text>
</comment>
<evidence type="ECO:0000256" key="1">
    <source>
        <dbReference type="SAM" id="MobiDB-lite"/>
    </source>
</evidence>
<dbReference type="AlphaFoldDB" id="A0A834GG72"/>
<dbReference type="InterPro" id="IPR043128">
    <property type="entry name" value="Rev_trsase/Diguanyl_cyclase"/>
</dbReference>
<keyword evidence="3" id="KW-1185">Reference proteome</keyword>
<feature type="compositionally biased region" description="Polar residues" evidence="1">
    <location>
        <begin position="275"/>
        <end position="285"/>
    </location>
</feature>
<dbReference type="Gene3D" id="3.10.10.10">
    <property type="entry name" value="HIV Type 1 Reverse Transcriptase, subunit A, domain 1"/>
    <property type="match status" value="1"/>
</dbReference>
<accession>A0A834GG72</accession>
<evidence type="ECO:0000313" key="2">
    <source>
        <dbReference type="EMBL" id="KAF7130827.1"/>
    </source>
</evidence>
<dbReference type="InterPro" id="IPR043502">
    <property type="entry name" value="DNA/RNA_pol_sf"/>
</dbReference>
<evidence type="ECO:0000313" key="3">
    <source>
        <dbReference type="Proteomes" id="UP000626092"/>
    </source>
</evidence>
<proteinExistence type="predicted"/>
<feature type="region of interest" description="Disordered" evidence="1">
    <location>
        <begin position="275"/>
        <end position="296"/>
    </location>
</feature>
<sequence length="439" mass="48940">MRASQFEAILQEGEQLKNTSLSTNYQDVEGDIELAVAQVIGKTPIDLIQKGMLQYSKGNKEVMGIDIDPFPKLEVNMVTVGMAKRLGSKVEKKKKIEEEQMETDGESYSTYPHVPKFPNDYLCLRYGQEVKYAEAMMAEKEKKAAFSKSGLRFNTMGGNDLQIYVGAKLIYEGIDPGLFNRIESDHCYRPNDGPFLFRGQPIKPARPGVPPSQNLEAVEYQFPNWGRYPMHKGVAPRRGVGPKGRGPYGHGGHQPRMVMPPNQNHEEWIQSGIPSFQQKGGTQNHSPHRKEDCKESLQPDDTLIHGLILSPQKGWKLIFQCLDLQTWSGLEIKENLVARKGLIKGLGGKAVVATNYKGVRLGLADLKPAPGKLDDEIGADVKAILLKLILKKNGKMRIRVDFRDSNLASLKDQYPMPVDDLLVDAVVGHQMLSFMDGNA</sequence>
<dbReference type="OrthoDB" id="1739094at2759"/>
<organism evidence="2 3">
    <name type="scientific">Rhododendron simsii</name>
    <name type="common">Sims's rhododendron</name>
    <dbReference type="NCBI Taxonomy" id="118357"/>
    <lineage>
        <taxon>Eukaryota</taxon>
        <taxon>Viridiplantae</taxon>
        <taxon>Streptophyta</taxon>
        <taxon>Embryophyta</taxon>
        <taxon>Tracheophyta</taxon>
        <taxon>Spermatophyta</taxon>
        <taxon>Magnoliopsida</taxon>
        <taxon>eudicotyledons</taxon>
        <taxon>Gunneridae</taxon>
        <taxon>Pentapetalae</taxon>
        <taxon>asterids</taxon>
        <taxon>Ericales</taxon>
        <taxon>Ericaceae</taxon>
        <taxon>Ericoideae</taxon>
        <taxon>Rhodoreae</taxon>
        <taxon>Rhododendron</taxon>
    </lineage>
</organism>
<protein>
    <submittedName>
        <fullName evidence="2">Uncharacterized protein</fullName>
    </submittedName>
</protein>